<comment type="caution">
    <text evidence="16">The sequence shown here is derived from an EMBL/GenBank/DDBJ whole genome shotgun (WGS) entry which is preliminary data.</text>
</comment>
<evidence type="ECO:0000256" key="8">
    <source>
        <dbReference type="ARBA" id="ARBA00022723"/>
    </source>
</evidence>
<dbReference type="SMART" id="SM00729">
    <property type="entry name" value="Elp3"/>
    <property type="match status" value="1"/>
</dbReference>
<comment type="catalytic activity">
    <reaction evidence="12 13">
        <text>(4R,5S)-dethiobiotin + (sulfur carrier)-SH + 2 reduced [2Fe-2S]-[ferredoxin] + 2 S-adenosyl-L-methionine = (sulfur carrier)-H + biotin + 2 5'-deoxyadenosine + 2 L-methionine + 2 oxidized [2Fe-2S]-[ferredoxin]</text>
        <dbReference type="Rhea" id="RHEA:22060"/>
        <dbReference type="Rhea" id="RHEA-COMP:10000"/>
        <dbReference type="Rhea" id="RHEA-COMP:10001"/>
        <dbReference type="Rhea" id="RHEA-COMP:14737"/>
        <dbReference type="Rhea" id="RHEA-COMP:14739"/>
        <dbReference type="ChEBI" id="CHEBI:17319"/>
        <dbReference type="ChEBI" id="CHEBI:29917"/>
        <dbReference type="ChEBI" id="CHEBI:33737"/>
        <dbReference type="ChEBI" id="CHEBI:33738"/>
        <dbReference type="ChEBI" id="CHEBI:57586"/>
        <dbReference type="ChEBI" id="CHEBI:57844"/>
        <dbReference type="ChEBI" id="CHEBI:59789"/>
        <dbReference type="ChEBI" id="CHEBI:64428"/>
        <dbReference type="ChEBI" id="CHEBI:149473"/>
        <dbReference type="EC" id="2.8.1.6"/>
    </reaction>
</comment>
<name>A0A317TAB3_9CHLB</name>
<dbReference type="PIRSF" id="PIRSF001619">
    <property type="entry name" value="Biotin_synth"/>
    <property type="match status" value="1"/>
</dbReference>
<dbReference type="SFLD" id="SFLDS00029">
    <property type="entry name" value="Radical_SAM"/>
    <property type="match status" value="1"/>
</dbReference>
<dbReference type="AlphaFoldDB" id="A0A317TAB3"/>
<evidence type="ECO:0000313" key="17">
    <source>
        <dbReference type="Proteomes" id="UP000246278"/>
    </source>
</evidence>
<dbReference type="NCBIfam" id="TIGR00433">
    <property type="entry name" value="bioB"/>
    <property type="match status" value="1"/>
</dbReference>
<dbReference type="InterPro" id="IPR024177">
    <property type="entry name" value="Biotin_synthase"/>
</dbReference>
<dbReference type="InterPro" id="IPR013785">
    <property type="entry name" value="Aldolase_TIM"/>
</dbReference>
<dbReference type="UniPathway" id="UPA00078">
    <property type="reaction ID" value="UER00162"/>
</dbReference>
<dbReference type="EMBL" id="PDNZ01000003">
    <property type="protein sequence ID" value="PWW82551.1"/>
    <property type="molecule type" value="Genomic_DNA"/>
</dbReference>
<dbReference type="InterPro" id="IPR006638">
    <property type="entry name" value="Elp3/MiaA/NifB-like_rSAM"/>
</dbReference>
<feature type="binding site" evidence="13 14">
    <location>
        <position position="80"/>
    </location>
    <ligand>
        <name>[4Fe-4S] cluster</name>
        <dbReference type="ChEBI" id="CHEBI:49883"/>
        <note>4Fe-4S-S-AdoMet</note>
    </ligand>
</feature>
<comment type="similarity">
    <text evidence="2 13">Belongs to the radical SAM superfamily. Biotin synthase family.</text>
</comment>
<dbReference type="GO" id="GO:0009102">
    <property type="term" value="P:biotin biosynthetic process"/>
    <property type="evidence" value="ECO:0007669"/>
    <property type="project" value="UniProtKB-UniRule"/>
</dbReference>
<keyword evidence="8 13" id="KW-0479">Metal-binding</keyword>
<dbReference type="InterPro" id="IPR002684">
    <property type="entry name" value="Biotin_synth/BioAB"/>
</dbReference>
<evidence type="ECO:0000256" key="13">
    <source>
        <dbReference type="HAMAP-Rule" id="MF_01694"/>
    </source>
</evidence>
<keyword evidence="5 13" id="KW-0808">Transferase</keyword>
<accession>A0A317TAB3</accession>
<dbReference type="PANTHER" id="PTHR22976">
    <property type="entry name" value="BIOTIN SYNTHASE"/>
    <property type="match status" value="1"/>
</dbReference>
<comment type="cofactor">
    <cofactor evidence="13">
        <name>[2Fe-2S] cluster</name>
        <dbReference type="ChEBI" id="CHEBI:190135"/>
    </cofactor>
    <text evidence="13">Binds 1 [2Fe-2S] cluster. The cluster is coordinated with 3 cysteines and 1 arginine.</text>
</comment>
<dbReference type="SMART" id="SM00876">
    <property type="entry name" value="BATS"/>
    <property type="match status" value="1"/>
</dbReference>
<keyword evidence="9 13" id="KW-0093">Biotin biosynthesis</keyword>
<dbReference type="GO" id="GO:0005506">
    <property type="term" value="F:iron ion binding"/>
    <property type="evidence" value="ECO:0007669"/>
    <property type="project" value="UniProtKB-UniRule"/>
</dbReference>
<sequence length="339" mass="37015">MRAPIHESILKAYSVLETGEPLPFDVAIELACLAGEDVPDLLSLANKVKNRHAMLTDGCLHSCSIINAKSGVCAENCRFCAQSLHNSADVEQYPLLDATHILESAGNVYKEGVRFFGIVTSGYGYRTVNPEFLKIVDSIDQLQQEYPGLHVCASLGVLGEEPVRVLAEHNVAHYNINIQVAPDRYDDLIATTHSLDERLETVRLLRKYGVSVCCGGILGVGETMRERLDFIYALQELDIAVIPLNVLVPIDGTPLQGVETPAVTDIVTTFALCRLAHPRKIIKFAAGRETVMKDFQGLLMLAGANGLLTGGYLTTRGRRVEDDRTLTQQLSGFMGSTDS</sequence>
<evidence type="ECO:0000256" key="3">
    <source>
        <dbReference type="ARBA" id="ARBA00012236"/>
    </source>
</evidence>
<comment type="cofactor">
    <cofactor evidence="14">
        <name>[2Fe-2S] cluster</name>
        <dbReference type="ChEBI" id="CHEBI:190135"/>
    </cofactor>
    <text evidence="14">Binds 1 [2Fe-2S] cluster. The cluster is coordinated with 3 cysteines and 1 arginine.</text>
</comment>
<evidence type="ECO:0000256" key="9">
    <source>
        <dbReference type="ARBA" id="ARBA00022756"/>
    </source>
</evidence>
<dbReference type="SFLD" id="SFLDG01278">
    <property type="entry name" value="biotin_synthase_like"/>
    <property type="match status" value="1"/>
</dbReference>
<feature type="binding site" evidence="13 14">
    <location>
        <position position="77"/>
    </location>
    <ligand>
        <name>[4Fe-4S] cluster</name>
        <dbReference type="ChEBI" id="CHEBI:49883"/>
        <note>4Fe-4S-S-AdoMet</note>
    </ligand>
</feature>
<dbReference type="Pfam" id="PF04055">
    <property type="entry name" value="Radical_SAM"/>
    <property type="match status" value="1"/>
</dbReference>
<dbReference type="RefSeq" id="WP_110023029.1">
    <property type="nucleotide sequence ID" value="NZ_PDNZ01000003.1"/>
</dbReference>
<feature type="binding site" evidence="13 14">
    <location>
        <position position="152"/>
    </location>
    <ligand>
        <name>[2Fe-2S] cluster</name>
        <dbReference type="ChEBI" id="CHEBI:190135"/>
    </ligand>
</feature>
<keyword evidence="6 13" id="KW-0949">S-adenosyl-L-methionine</keyword>
<keyword evidence="7 13" id="KW-0001">2Fe-2S</keyword>
<evidence type="ECO:0000256" key="6">
    <source>
        <dbReference type="ARBA" id="ARBA00022691"/>
    </source>
</evidence>
<evidence type="ECO:0000256" key="2">
    <source>
        <dbReference type="ARBA" id="ARBA00010765"/>
    </source>
</evidence>
<dbReference type="InterPro" id="IPR058240">
    <property type="entry name" value="rSAM_sf"/>
</dbReference>
<dbReference type="PROSITE" id="PS51918">
    <property type="entry name" value="RADICAL_SAM"/>
    <property type="match status" value="1"/>
</dbReference>
<evidence type="ECO:0000256" key="14">
    <source>
        <dbReference type="PIRSR" id="PIRSR001619-1"/>
    </source>
</evidence>
<dbReference type="PANTHER" id="PTHR22976:SF2">
    <property type="entry name" value="BIOTIN SYNTHASE, MITOCHONDRIAL"/>
    <property type="match status" value="1"/>
</dbReference>
<comment type="subunit">
    <text evidence="13">Homodimer.</text>
</comment>
<dbReference type="EC" id="2.8.1.6" evidence="3 13"/>
<comment type="pathway">
    <text evidence="1 13">Cofactor biosynthesis; biotin biosynthesis; biotin from 7,8-diaminononanoate: step 2/2.</text>
</comment>
<proteinExistence type="inferred from homology"/>
<organism evidence="16 17">
    <name type="scientific">Prosthecochloris marina</name>
    <dbReference type="NCBI Taxonomy" id="2017681"/>
    <lineage>
        <taxon>Bacteria</taxon>
        <taxon>Pseudomonadati</taxon>
        <taxon>Chlorobiota</taxon>
        <taxon>Chlorobiia</taxon>
        <taxon>Chlorobiales</taxon>
        <taxon>Chlorobiaceae</taxon>
        <taxon>Prosthecochloris</taxon>
    </lineage>
</organism>
<reference evidence="17" key="1">
    <citation type="submission" date="2017-10" db="EMBL/GenBank/DDBJ databases">
        <authorList>
            <person name="Gaisin V.A."/>
            <person name="Rysina M.S."/>
            <person name="Grouzdev D.S."/>
        </authorList>
    </citation>
    <scope>NUCLEOTIDE SEQUENCE [LARGE SCALE GENOMIC DNA]</scope>
    <source>
        <strain evidence="17">V1</strain>
    </source>
</reference>
<keyword evidence="17" id="KW-1185">Reference proteome</keyword>
<evidence type="ECO:0000259" key="15">
    <source>
        <dbReference type="PROSITE" id="PS51918"/>
    </source>
</evidence>
<evidence type="ECO:0000256" key="4">
    <source>
        <dbReference type="ARBA" id="ARBA00022485"/>
    </source>
</evidence>
<evidence type="ECO:0000256" key="7">
    <source>
        <dbReference type="ARBA" id="ARBA00022714"/>
    </source>
</evidence>
<evidence type="ECO:0000313" key="16">
    <source>
        <dbReference type="EMBL" id="PWW82551.1"/>
    </source>
</evidence>
<comment type="cofactor">
    <cofactor evidence="13 14">
        <name>[4Fe-4S] cluster</name>
        <dbReference type="ChEBI" id="CHEBI:49883"/>
    </cofactor>
    <text evidence="13 14">Binds 1 [4Fe-4S] cluster. The cluster is coordinated with 3 cysteines and an exchangeable S-adenosyl-L-methionine.</text>
</comment>
<dbReference type="Proteomes" id="UP000246278">
    <property type="component" value="Unassembled WGS sequence"/>
</dbReference>
<dbReference type="GO" id="GO:0004076">
    <property type="term" value="F:biotin synthase activity"/>
    <property type="evidence" value="ECO:0007669"/>
    <property type="project" value="UniProtKB-UniRule"/>
</dbReference>
<protein>
    <recommendedName>
        <fullName evidence="3 13">Biotin synthase</fullName>
        <ecNumber evidence="3 13">2.8.1.6</ecNumber>
    </recommendedName>
</protein>
<comment type="caution">
    <text evidence="13">Lacks conserved residue(s) required for the propagation of feature annotation.</text>
</comment>
<evidence type="ECO:0000256" key="10">
    <source>
        <dbReference type="ARBA" id="ARBA00023004"/>
    </source>
</evidence>
<dbReference type="GO" id="GO:0051537">
    <property type="term" value="F:2 iron, 2 sulfur cluster binding"/>
    <property type="evidence" value="ECO:0007669"/>
    <property type="project" value="UniProtKB-KW"/>
</dbReference>
<keyword evidence="4 13" id="KW-0004">4Fe-4S</keyword>
<evidence type="ECO:0000256" key="11">
    <source>
        <dbReference type="ARBA" id="ARBA00023014"/>
    </source>
</evidence>
<dbReference type="Pfam" id="PF06968">
    <property type="entry name" value="BATS"/>
    <property type="match status" value="1"/>
</dbReference>
<comment type="function">
    <text evidence="13">Catalyzes the conversion of dethiobiotin (DTB) to biotin by the insertion of a sulfur atom into dethiobiotin via a radical-based mechanism.</text>
</comment>
<dbReference type="GO" id="GO:0051539">
    <property type="term" value="F:4 iron, 4 sulfur cluster binding"/>
    <property type="evidence" value="ECO:0007669"/>
    <property type="project" value="UniProtKB-KW"/>
</dbReference>
<gene>
    <name evidence="13 16" type="primary">bioB</name>
    <name evidence="16" type="ORF">CR164_06090</name>
</gene>
<dbReference type="HAMAP" id="MF_01694">
    <property type="entry name" value="BioB"/>
    <property type="match status" value="1"/>
</dbReference>
<evidence type="ECO:0000256" key="5">
    <source>
        <dbReference type="ARBA" id="ARBA00022679"/>
    </source>
</evidence>
<dbReference type="Gene3D" id="3.20.20.70">
    <property type="entry name" value="Aldolase class I"/>
    <property type="match status" value="1"/>
</dbReference>
<dbReference type="OrthoDB" id="9786826at2"/>
<evidence type="ECO:0000256" key="1">
    <source>
        <dbReference type="ARBA" id="ARBA00004942"/>
    </source>
</evidence>
<evidence type="ECO:0000256" key="12">
    <source>
        <dbReference type="ARBA" id="ARBA00051157"/>
    </source>
</evidence>
<dbReference type="SFLD" id="SFLDG01060">
    <property type="entry name" value="BATS_domain_containing"/>
    <property type="match status" value="1"/>
</dbReference>
<dbReference type="SUPFAM" id="SSF102114">
    <property type="entry name" value="Radical SAM enzymes"/>
    <property type="match status" value="1"/>
</dbReference>
<dbReference type="InterPro" id="IPR007197">
    <property type="entry name" value="rSAM"/>
</dbReference>
<dbReference type="CDD" id="cd01335">
    <property type="entry name" value="Radical_SAM"/>
    <property type="match status" value="1"/>
</dbReference>
<feature type="domain" description="Radical SAM core" evidence="15">
    <location>
        <begin position="55"/>
        <end position="285"/>
    </location>
</feature>
<feature type="binding site" evidence="13 14">
    <location>
        <position position="213"/>
    </location>
    <ligand>
        <name>[2Fe-2S] cluster</name>
        <dbReference type="ChEBI" id="CHEBI:190135"/>
    </ligand>
</feature>
<keyword evidence="11 13" id="KW-0411">Iron-sulfur</keyword>
<feature type="binding site" evidence="13 14">
    <location>
        <position position="73"/>
    </location>
    <ligand>
        <name>[4Fe-4S] cluster</name>
        <dbReference type="ChEBI" id="CHEBI:49883"/>
        <note>4Fe-4S-S-AdoMet</note>
    </ligand>
</feature>
<feature type="binding site" evidence="13 14">
    <location>
        <position position="283"/>
    </location>
    <ligand>
        <name>[2Fe-2S] cluster</name>
        <dbReference type="ChEBI" id="CHEBI:190135"/>
    </ligand>
</feature>
<keyword evidence="10 13" id="KW-0408">Iron</keyword>
<dbReference type="InterPro" id="IPR010722">
    <property type="entry name" value="BATS_dom"/>
</dbReference>